<dbReference type="AlphaFoldDB" id="A0A2U2X382"/>
<keyword evidence="2" id="KW-0378">Hydrolase</keyword>
<protein>
    <recommendedName>
        <fullName evidence="3">AB hydrolase-1 domain-containing protein</fullName>
    </recommendedName>
</protein>
<evidence type="ECO:0000313" key="4">
    <source>
        <dbReference type="EMBL" id="PWH82243.1"/>
    </source>
</evidence>
<feature type="domain" description="AB hydrolase-1" evidence="3">
    <location>
        <begin position="103"/>
        <end position="344"/>
    </location>
</feature>
<dbReference type="GO" id="GO:0016020">
    <property type="term" value="C:membrane"/>
    <property type="evidence" value="ECO:0007669"/>
    <property type="project" value="TreeGrafter"/>
</dbReference>
<evidence type="ECO:0000256" key="2">
    <source>
        <dbReference type="ARBA" id="ARBA00022801"/>
    </source>
</evidence>
<comment type="similarity">
    <text evidence="1">Belongs to the peptidase S33 family.</text>
</comment>
<dbReference type="GO" id="GO:0008233">
    <property type="term" value="F:peptidase activity"/>
    <property type="evidence" value="ECO:0007669"/>
    <property type="project" value="InterPro"/>
</dbReference>
<reference evidence="4 5" key="1">
    <citation type="submission" date="2018-05" db="EMBL/GenBank/DDBJ databases">
        <title>Brumimicrobium oceani sp. nov., isolated from coastal sediment.</title>
        <authorList>
            <person name="Kou Y."/>
        </authorList>
    </citation>
    <scope>NUCLEOTIDE SEQUENCE [LARGE SCALE GENOMIC DNA]</scope>
    <source>
        <strain evidence="4 5">C305</strain>
    </source>
</reference>
<dbReference type="InterPro" id="IPR000073">
    <property type="entry name" value="AB_hydrolase_1"/>
</dbReference>
<dbReference type="Proteomes" id="UP000245370">
    <property type="component" value="Unassembled WGS sequence"/>
</dbReference>
<dbReference type="EMBL" id="QFRJ01000014">
    <property type="protein sequence ID" value="PWH82243.1"/>
    <property type="molecule type" value="Genomic_DNA"/>
</dbReference>
<sequence length="356" mass="40864">MSDPLEFLVFSIVNALDFIDNFHARKKHQCAKHQLKVNRMKKINFYKVLKYSAVLICWLFTASALRSQSSFKHKKTYEEDHHQFINIGYEEIRFLQKGEGKDILLIHGTPGSIEDWNEIFDSLAKSFRVTAFDRLGHGFSSKRDYSYDLASNADLAEKLILQLNLNSPLIVGHSYGGSVATYMAVHADTKDREYLIIDSPFYEIKPSGINKLISTPILGKGIAFLSSFTIAKSQIKKGVLPMFKSTEGEKLNNYIQERQKLWSQSKVIYSNSKEITNLQDDLKNLSDNYKNTNSIMTLITVEDTLNTFRKGTEKLHGELKNSELIIIPKTGHYIQLEQPEEIIRIIRERRSSTLQD</sequence>
<keyword evidence="5" id="KW-1185">Reference proteome</keyword>
<evidence type="ECO:0000259" key="3">
    <source>
        <dbReference type="Pfam" id="PF12697"/>
    </source>
</evidence>
<dbReference type="PANTHER" id="PTHR43798">
    <property type="entry name" value="MONOACYLGLYCEROL LIPASE"/>
    <property type="match status" value="1"/>
</dbReference>
<dbReference type="GO" id="GO:0006508">
    <property type="term" value="P:proteolysis"/>
    <property type="evidence" value="ECO:0007669"/>
    <property type="project" value="InterPro"/>
</dbReference>
<gene>
    <name evidence="4" type="ORF">DIT68_14155</name>
</gene>
<proteinExistence type="inferred from homology"/>
<evidence type="ECO:0000313" key="5">
    <source>
        <dbReference type="Proteomes" id="UP000245370"/>
    </source>
</evidence>
<evidence type="ECO:0000256" key="1">
    <source>
        <dbReference type="ARBA" id="ARBA00010088"/>
    </source>
</evidence>
<dbReference type="PANTHER" id="PTHR43798:SF33">
    <property type="entry name" value="HYDROLASE, PUTATIVE (AFU_ORTHOLOGUE AFUA_2G14860)-RELATED"/>
    <property type="match status" value="1"/>
</dbReference>
<dbReference type="Gene3D" id="3.40.50.1820">
    <property type="entry name" value="alpha/beta hydrolase"/>
    <property type="match status" value="1"/>
</dbReference>
<name>A0A2U2X382_9FLAO</name>
<dbReference type="InterPro" id="IPR029058">
    <property type="entry name" value="AB_hydrolase_fold"/>
</dbReference>
<comment type="caution">
    <text evidence="4">The sequence shown here is derived from an EMBL/GenBank/DDBJ whole genome shotgun (WGS) entry which is preliminary data.</text>
</comment>
<reference evidence="4 5" key="2">
    <citation type="submission" date="2018-05" db="EMBL/GenBank/DDBJ databases">
        <authorList>
            <person name="Lanie J.A."/>
            <person name="Ng W.-L."/>
            <person name="Kazmierczak K.M."/>
            <person name="Andrzejewski T.M."/>
            <person name="Davidsen T.M."/>
            <person name="Wayne K.J."/>
            <person name="Tettelin H."/>
            <person name="Glass J.I."/>
            <person name="Rusch D."/>
            <person name="Podicherti R."/>
            <person name="Tsui H.-C.T."/>
            <person name="Winkler M.E."/>
        </authorList>
    </citation>
    <scope>NUCLEOTIDE SEQUENCE [LARGE SCALE GENOMIC DNA]</scope>
    <source>
        <strain evidence="4 5">C305</strain>
    </source>
</reference>
<dbReference type="InterPro" id="IPR050266">
    <property type="entry name" value="AB_hydrolase_sf"/>
</dbReference>
<dbReference type="SUPFAM" id="SSF53474">
    <property type="entry name" value="alpha/beta-Hydrolases"/>
    <property type="match status" value="1"/>
</dbReference>
<accession>A0A2U2X382</accession>
<organism evidence="4 5">
    <name type="scientific">Brumimicrobium oceani</name>
    <dbReference type="NCBI Taxonomy" id="2100725"/>
    <lineage>
        <taxon>Bacteria</taxon>
        <taxon>Pseudomonadati</taxon>
        <taxon>Bacteroidota</taxon>
        <taxon>Flavobacteriia</taxon>
        <taxon>Flavobacteriales</taxon>
        <taxon>Crocinitomicaceae</taxon>
        <taxon>Brumimicrobium</taxon>
    </lineage>
</organism>
<dbReference type="PRINTS" id="PR00793">
    <property type="entry name" value="PROAMNOPTASE"/>
</dbReference>
<dbReference type="Pfam" id="PF12697">
    <property type="entry name" value="Abhydrolase_6"/>
    <property type="match status" value="1"/>
</dbReference>
<dbReference type="InterPro" id="IPR002410">
    <property type="entry name" value="Peptidase_S33"/>
</dbReference>